<dbReference type="EMBL" id="JARAKF010000003">
    <property type="protein sequence ID" value="MDU9001183.1"/>
    <property type="molecule type" value="Genomic_DNA"/>
</dbReference>
<reference evidence="2 3" key="1">
    <citation type="submission" date="2023-02" db="EMBL/GenBank/DDBJ databases">
        <authorList>
            <person name="Maleckis M."/>
        </authorList>
    </citation>
    <scope>NUCLEOTIDE SEQUENCE [LARGE SCALE GENOMIC DNA]</scope>
    <source>
        <strain evidence="2 3">P8-A2</strain>
        <plasmid evidence="2">unnamed1</plasmid>
    </source>
</reference>
<dbReference type="Proteomes" id="UP001257627">
    <property type="component" value="Unassembled WGS sequence"/>
</dbReference>
<protein>
    <submittedName>
        <fullName evidence="2">Uncharacterized protein</fullName>
    </submittedName>
</protein>
<evidence type="ECO:0000313" key="2">
    <source>
        <dbReference type="EMBL" id="MDU9001183.1"/>
    </source>
</evidence>
<feature type="region of interest" description="Disordered" evidence="1">
    <location>
        <begin position="125"/>
        <end position="144"/>
    </location>
</feature>
<evidence type="ECO:0000256" key="1">
    <source>
        <dbReference type="SAM" id="MobiDB-lite"/>
    </source>
</evidence>
<comment type="caution">
    <text evidence="2">The sequence shown here is derived from an EMBL/GenBank/DDBJ whole genome shotgun (WGS) entry which is preliminary data.</text>
</comment>
<geneLocation type="plasmid" evidence="2">
    <name>unnamed1</name>
</geneLocation>
<evidence type="ECO:0000313" key="3">
    <source>
        <dbReference type="Proteomes" id="UP001257627"/>
    </source>
</evidence>
<keyword evidence="2" id="KW-0614">Plasmid</keyword>
<keyword evidence="3" id="KW-1185">Reference proteome</keyword>
<feature type="region of interest" description="Disordered" evidence="1">
    <location>
        <begin position="35"/>
        <end position="67"/>
    </location>
</feature>
<dbReference type="RefSeq" id="WP_266943922.1">
    <property type="nucleotide sequence ID" value="NZ_JAPEMK010000002.1"/>
</dbReference>
<accession>A0ABU3V502</accession>
<sequence>MELLVALATGTSSEAGRRAWDGLSALVRRSFWRGQESSNTAAVSSGEGELTRLEQASTDPARDEAAQALSTALAARADVDPDFSADLQQWRDHVRLVRTGDGDVHIKITGGKFYGPTVWARDVDRISFDTPPPPSPGAGTPPQG</sequence>
<gene>
    <name evidence="2" type="ORF">PU648_54850</name>
</gene>
<organism evidence="2 3">
    <name type="scientific">Streptomyces mirabilis</name>
    <dbReference type="NCBI Taxonomy" id="68239"/>
    <lineage>
        <taxon>Bacteria</taxon>
        <taxon>Bacillati</taxon>
        <taxon>Actinomycetota</taxon>
        <taxon>Actinomycetes</taxon>
        <taxon>Kitasatosporales</taxon>
        <taxon>Streptomycetaceae</taxon>
        <taxon>Streptomyces</taxon>
    </lineage>
</organism>
<proteinExistence type="predicted"/>
<name>A0ABU3V502_9ACTN</name>